<sequence length="368" mass="41136">MCARRFLIAIVLVTLLVVLAAFAIFQFGDKVIAGQSMPTVKFELPEPEAEDRYDNAEYWLARRGLPTDLTDWRPESEEEAEPLSLDPRAAVFYVHPTTYLARDRWNAPMFPAESSQRRTDLFLRTQASALSDEADIWAPRYRQAAFGAFLSREEDALRALDVAYEDVREAFRTFMAENPDRPLILAGHSQGSLHLLRLLAEERPEFGDRLVAVYLAGWPIDLEADLPATGLPLCEEGGQTGCILNWLTFGDPAKPDLVLDDWVGSMGYAEIERSRDRLACTNPANGGAEGPASPAMLVPDEKFENARLEVPPMSARCSEGLLIIEGEIPDVGPYVLPGNNYHAYDYALFWGDVRRDAISRRQAWAARS</sequence>
<keyword evidence="2" id="KW-1185">Reference proteome</keyword>
<dbReference type="RefSeq" id="WP_183932890.1">
    <property type="nucleotide sequence ID" value="NZ_JACICF010000001.1"/>
</dbReference>
<protein>
    <recommendedName>
        <fullName evidence="3">DUF3089 domain-containing protein</fullName>
    </recommendedName>
</protein>
<organism evidence="1 2">
    <name type="scientific">Sphingomicrobium lutaoense</name>
    <dbReference type="NCBI Taxonomy" id="515949"/>
    <lineage>
        <taxon>Bacteria</taxon>
        <taxon>Pseudomonadati</taxon>
        <taxon>Pseudomonadota</taxon>
        <taxon>Alphaproteobacteria</taxon>
        <taxon>Sphingomonadales</taxon>
        <taxon>Sphingomonadaceae</taxon>
        <taxon>Sphingomicrobium</taxon>
    </lineage>
</organism>
<dbReference type="InterPro" id="IPR029058">
    <property type="entry name" value="AB_hydrolase_fold"/>
</dbReference>
<dbReference type="AlphaFoldDB" id="A0A839Z1T9"/>
<dbReference type="Gene3D" id="3.40.50.1820">
    <property type="entry name" value="alpha/beta hydrolase"/>
    <property type="match status" value="1"/>
</dbReference>
<dbReference type="InterPro" id="IPR021440">
    <property type="entry name" value="DUF3089"/>
</dbReference>
<proteinExistence type="predicted"/>
<evidence type="ECO:0008006" key="3">
    <source>
        <dbReference type="Google" id="ProtNLM"/>
    </source>
</evidence>
<reference evidence="1 2" key="1">
    <citation type="submission" date="2020-08" db="EMBL/GenBank/DDBJ databases">
        <title>Genomic Encyclopedia of Type Strains, Phase IV (KMG-IV): sequencing the most valuable type-strain genomes for metagenomic binning, comparative biology and taxonomic classification.</title>
        <authorList>
            <person name="Goeker M."/>
        </authorList>
    </citation>
    <scope>NUCLEOTIDE SEQUENCE [LARGE SCALE GENOMIC DNA]</scope>
    <source>
        <strain evidence="1 2">DSM 24194</strain>
    </source>
</reference>
<dbReference type="SUPFAM" id="SSF53474">
    <property type="entry name" value="alpha/beta-Hydrolases"/>
    <property type="match status" value="1"/>
</dbReference>
<name>A0A839Z1T9_9SPHN</name>
<dbReference type="EMBL" id="JACICF010000001">
    <property type="protein sequence ID" value="MBB3763555.1"/>
    <property type="molecule type" value="Genomic_DNA"/>
</dbReference>
<comment type="caution">
    <text evidence="1">The sequence shown here is derived from an EMBL/GenBank/DDBJ whole genome shotgun (WGS) entry which is preliminary data.</text>
</comment>
<evidence type="ECO:0000313" key="1">
    <source>
        <dbReference type="EMBL" id="MBB3763555.1"/>
    </source>
</evidence>
<accession>A0A839Z1T9</accession>
<dbReference type="Pfam" id="PF11288">
    <property type="entry name" value="DUF3089"/>
    <property type="match status" value="1"/>
</dbReference>
<evidence type="ECO:0000313" key="2">
    <source>
        <dbReference type="Proteomes" id="UP000578569"/>
    </source>
</evidence>
<dbReference type="Proteomes" id="UP000578569">
    <property type="component" value="Unassembled WGS sequence"/>
</dbReference>
<gene>
    <name evidence="1" type="ORF">FHS50_000578</name>
</gene>